<evidence type="ECO:0000256" key="10">
    <source>
        <dbReference type="ARBA" id="ARBA00023136"/>
    </source>
</evidence>
<dbReference type="VEuPathDB" id="VectorBase:RPRC005678"/>
<keyword evidence="4 11" id="KW-0679">Respiratory chain</keyword>
<comment type="subcellular location">
    <subcellularLocation>
        <location evidence="1 11">Mitochondrion inner membrane</location>
        <topology evidence="1 11">Single-pass membrane protein</topology>
    </subcellularLocation>
</comment>
<dbReference type="SUPFAM" id="SSF81514">
    <property type="entry name" value="Subunit X (non-heme 7 kDa protein) of cytochrome bc1 complex (Ubiquinol-cytochrome c reductase)"/>
    <property type="match status" value="1"/>
</dbReference>
<evidence type="ECO:0000256" key="9">
    <source>
        <dbReference type="ARBA" id="ARBA00023128"/>
    </source>
</evidence>
<proteinExistence type="inferred from homology"/>
<keyword evidence="6 11" id="KW-0999">Mitochondrion inner membrane</keyword>
<dbReference type="InterPro" id="IPR008027">
    <property type="entry name" value="QCR9"/>
</dbReference>
<name>T1HNQ4_RHOPR</name>
<dbReference type="FunCoup" id="T1HNQ4">
    <property type="interactions" value="510"/>
</dbReference>
<dbReference type="Pfam" id="PF05365">
    <property type="entry name" value="UCR_UQCRX_QCR9"/>
    <property type="match status" value="1"/>
</dbReference>
<dbReference type="EnsemblMetazoa" id="RPRC005678-RA">
    <property type="protein sequence ID" value="RPRC005678-PA"/>
    <property type="gene ID" value="RPRC005678"/>
</dbReference>
<evidence type="ECO:0000313" key="13">
    <source>
        <dbReference type="Proteomes" id="UP000015103"/>
    </source>
</evidence>
<keyword evidence="10" id="KW-0472">Membrane</keyword>
<comment type="subunit">
    <text evidence="11">Component of the ubiquinol-cytochrome c oxidoreductase (cytochrome b-c1 complex, complex III, CIII), a multisubunit enzyme composed of 3 respiratory subunits cytochrome b, cytochrome c1 and Rieske protein, 2 core protein subunits, and additional low-molecular weight protein subunits.</text>
</comment>
<keyword evidence="9 11" id="KW-0496">Mitochondrion</keyword>
<dbReference type="Gene3D" id="1.20.5.260">
    <property type="entry name" value="Cytochrome b-c1 complex subunit 9"/>
    <property type="match status" value="1"/>
</dbReference>
<evidence type="ECO:0000313" key="12">
    <source>
        <dbReference type="EnsemblMetazoa" id="RPRC005678-PA"/>
    </source>
</evidence>
<dbReference type="AlphaFoldDB" id="T1HNQ4"/>
<evidence type="ECO:0000256" key="2">
    <source>
        <dbReference type="ARBA" id="ARBA00007856"/>
    </source>
</evidence>
<reference evidence="12" key="1">
    <citation type="submission" date="2015-05" db="UniProtKB">
        <authorList>
            <consortium name="EnsemblMetazoa"/>
        </authorList>
    </citation>
    <scope>IDENTIFICATION</scope>
</reference>
<keyword evidence="3 11" id="KW-0813">Transport</keyword>
<dbReference type="Proteomes" id="UP000015103">
    <property type="component" value="Unassembled WGS sequence"/>
</dbReference>
<dbReference type="GO" id="GO:0005743">
    <property type="term" value="C:mitochondrial inner membrane"/>
    <property type="evidence" value="ECO:0007669"/>
    <property type="project" value="UniProtKB-SubCell"/>
</dbReference>
<evidence type="ECO:0000256" key="4">
    <source>
        <dbReference type="ARBA" id="ARBA00022660"/>
    </source>
</evidence>
<dbReference type="GO" id="GO:0006122">
    <property type="term" value="P:mitochondrial electron transport, ubiquinol to cytochrome c"/>
    <property type="evidence" value="ECO:0007669"/>
    <property type="project" value="UniProtKB-UniRule"/>
</dbReference>
<accession>T1HNQ4</accession>
<dbReference type="GO" id="GO:0045275">
    <property type="term" value="C:respiratory chain complex III"/>
    <property type="evidence" value="ECO:0007669"/>
    <property type="project" value="UniProtKB-UniRule"/>
</dbReference>
<dbReference type="EMBL" id="ACPB03007520">
    <property type="status" value="NOT_ANNOTATED_CDS"/>
    <property type="molecule type" value="Genomic_DNA"/>
</dbReference>
<organism evidence="12 13">
    <name type="scientific">Rhodnius prolixus</name>
    <name type="common">Triatomid bug</name>
    <dbReference type="NCBI Taxonomy" id="13249"/>
    <lineage>
        <taxon>Eukaryota</taxon>
        <taxon>Metazoa</taxon>
        <taxon>Ecdysozoa</taxon>
        <taxon>Arthropoda</taxon>
        <taxon>Hexapoda</taxon>
        <taxon>Insecta</taxon>
        <taxon>Pterygota</taxon>
        <taxon>Neoptera</taxon>
        <taxon>Paraneoptera</taxon>
        <taxon>Hemiptera</taxon>
        <taxon>Heteroptera</taxon>
        <taxon>Panheteroptera</taxon>
        <taxon>Cimicomorpha</taxon>
        <taxon>Reduviidae</taxon>
        <taxon>Triatominae</taxon>
        <taxon>Rhodnius</taxon>
    </lineage>
</organism>
<evidence type="ECO:0000256" key="3">
    <source>
        <dbReference type="ARBA" id="ARBA00022448"/>
    </source>
</evidence>
<evidence type="ECO:0000256" key="1">
    <source>
        <dbReference type="ARBA" id="ARBA00004434"/>
    </source>
</evidence>
<dbReference type="HOGENOM" id="CLU_2760951_0_0_1"/>
<protein>
    <recommendedName>
        <fullName evidence="11">Complex III subunit 9</fullName>
    </recommendedName>
</protein>
<comment type="similarity">
    <text evidence="2 11">Belongs to the UQCR10/QCR9 family.</text>
</comment>
<sequence length="70" mass="8513">MAMEFFNMKFMYDKLIRWTGNSQWWVVCGAIMLEPALDFTVEKWFEKRNKGKLWNDVERNLKEYKAAAEK</sequence>
<evidence type="ECO:0000256" key="6">
    <source>
        <dbReference type="ARBA" id="ARBA00022792"/>
    </source>
</evidence>
<dbReference type="InParanoid" id="T1HNQ4"/>
<evidence type="ECO:0000256" key="7">
    <source>
        <dbReference type="ARBA" id="ARBA00022982"/>
    </source>
</evidence>
<keyword evidence="5" id="KW-0812">Transmembrane</keyword>
<evidence type="ECO:0000256" key="5">
    <source>
        <dbReference type="ARBA" id="ARBA00022692"/>
    </source>
</evidence>
<keyword evidence="8" id="KW-1133">Transmembrane helix</keyword>
<dbReference type="InterPro" id="IPR036656">
    <property type="entry name" value="QCR9_sf"/>
</dbReference>
<evidence type="ECO:0000256" key="11">
    <source>
        <dbReference type="RuleBase" id="RU368056"/>
    </source>
</evidence>
<keyword evidence="7 11" id="KW-0249">Electron transport</keyword>
<keyword evidence="13" id="KW-1185">Reference proteome</keyword>
<comment type="function">
    <text evidence="11">Component of the ubiquinol-cytochrome c oxidoreductase, a multisubunit transmembrane complex that is part of the mitochondrial electron transport chain which drives oxidative phosphorylation. The complex plays an important role in the uptake of multiple carbon sources present in different host niches.</text>
</comment>
<evidence type="ECO:0000256" key="8">
    <source>
        <dbReference type="ARBA" id="ARBA00022989"/>
    </source>
</evidence>